<accession>A0ABY9TGK5</accession>
<dbReference type="PANTHER" id="PTHR43630">
    <property type="entry name" value="POLY-BETA-1,6-N-ACETYL-D-GLUCOSAMINE SYNTHASE"/>
    <property type="match status" value="1"/>
</dbReference>
<dbReference type="PANTHER" id="PTHR43630:SF2">
    <property type="entry name" value="GLYCOSYLTRANSFERASE"/>
    <property type="match status" value="1"/>
</dbReference>
<proteinExistence type="inferred from homology"/>
<keyword evidence="3" id="KW-0808">Transferase</keyword>
<protein>
    <submittedName>
        <fullName evidence="3">Glycosyltransferase family 2 protein</fullName>
        <ecNumber evidence="3">2.4.-.-</ecNumber>
    </submittedName>
</protein>
<evidence type="ECO:0000256" key="1">
    <source>
        <dbReference type="ARBA" id="ARBA00038494"/>
    </source>
</evidence>
<sequence length="253" mass="29354">MVQKLSVCIICKNEEDKIERCLSSLTFADEIVLLDSGSTDETLTIAKKFTDKIFIREDWLGFGEQRRRAEELATNDWILAIDSDEVVPEALQVEIKAHMQSVNDDDVLVLNRLTSFCGKFVHHSGWYPDPIVRIYNRTKYRYNENLVHESVSCKGSKKIQLKEDLLHYTFDNLKDYLVKRCGYAEAWAEERYKKGKSSSSLKAVTSALFAFIRHYILRRGFLDGRTGLLISVIQMQYTFNKYMLLVLKNEAKK</sequence>
<dbReference type="SUPFAM" id="SSF53448">
    <property type="entry name" value="Nucleotide-diphospho-sugar transferases"/>
    <property type="match status" value="1"/>
</dbReference>
<dbReference type="Pfam" id="PF00535">
    <property type="entry name" value="Glycos_transf_2"/>
    <property type="match status" value="1"/>
</dbReference>
<feature type="domain" description="Glycosyltransferase 2-like" evidence="2">
    <location>
        <begin position="6"/>
        <end position="127"/>
    </location>
</feature>
<dbReference type="CDD" id="cd02511">
    <property type="entry name" value="Beta4Glucosyltransferase"/>
    <property type="match status" value="1"/>
</dbReference>
<dbReference type="GO" id="GO:0016757">
    <property type="term" value="F:glycosyltransferase activity"/>
    <property type="evidence" value="ECO:0007669"/>
    <property type="project" value="UniProtKB-KW"/>
</dbReference>
<name>A0ABY9TGK5_9GAMM</name>
<gene>
    <name evidence="3" type="ORF">RI845_15470</name>
</gene>
<evidence type="ECO:0000259" key="2">
    <source>
        <dbReference type="Pfam" id="PF00535"/>
    </source>
</evidence>
<dbReference type="InterPro" id="IPR029044">
    <property type="entry name" value="Nucleotide-diphossugar_trans"/>
</dbReference>
<dbReference type="Proteomes" id="UP001248581">
    <property type="component" value="Chromosome"/>
</dbReference>
<dbReference type="EC" id="2.4.-.-" evidence="3"/>
<reference evidence="4" key="1">
    <citation type="submission" date="2023-09" db="EMBL/GenBank/DDBJ databases">
        <authorList>
            <person name="Li S."/>
            <person name="Li X."/>
            <person name="Zhang C."/>
            <person name="Zhao Z."/>
        </authorList>
    </citation>
    <scope>NUCLEOTIDE SEQUENCE [LARGE SCALE GENOMIC DNA]</scope>
    <source>
        <strain evidence="4">SQ345</strain>
    </source>
</reference>
<keyword evidence="4" id="KW-1185">Reference proteome</keyword>
<dbReference type="RefSeq" id="WP_348387072.1">
    <property type="nucleotide sequence ID" value="NZ_CP134146.1"/>
</dbReference>
<evidence type="ECO:0000313" key="3">
    <source>
        <dbReference type="EMBL" id="WNC67913.1"/>
    </source>
</evidence>
<dbReference type="InterPro" id="IPR001173">
    <property type="entry name" value="Glyco_trans_2-like"/>
</dbReference>
<evidence type="ECO:0000313" key="4">
    <source>
        <dbReference type="Proteomes" id="UP001248581"/>
    </source>
</evidence>
<organism evidence="3 4">
    <name type="scientific">Thalassotalea nanhaiensis</name>
    <dbReference type="NCBI Taxonomy" id="3065648"/>
    <lineage>
        <taxon>Bacteria</taxon>
        <taxon>Pseudomonadati</taxon>
        <taxon>Pseudomonadota</taxon>
        <taxon>Gammaproteobacteria</taxon>
        <taxon>Alteromonadales</taxon>
        <taxon>Colwelliaceae</taxon>
        <taxon>Thalassotalea</taxon>
    </lineage>
</organism>
<dbReference type="Gene3D" id="3.90.550.10">
    <property type="entry name" value="Spore Coat Polysaccharide Biosynthesis Protein SpsA, Chain A"/>
    <property type="match status" value="1"/>
</dbReference>
<comment type="similarity">
    <text evidence="1">Belongs to the glycosyltransferase 2 family. WaaE/KdtX subfamily.</text>
</comment>
<dbReference type="EMBL" id="CP134146">
    <property type="protein sequence ID" value="WNC67913.1"/>
    <property type="molecule type" value="Genomic_DNA"/>
</dbReference>
<keyword evidence="3" id="KW-0328">Glycosyltransferase</keyword>